<proteinExistence type="predicted"/>
<sequence>MTDGFNFKELDEFNDRMLDFVNDYKTKETQKIVKKGANKLKSKERTMYKAMGAGLEHTDTKESAKIINNFKSGKPYKKGENWSCRAFNSASHAHLINNGFVHKPHLKKKGKKKSGYKGEGEKYIPGYHFIEKAAEQFEDEYGEMVEHFLSDMLKEEGLL</sequence>
<evidence type="ECO:0000313" key="1">
    <source>
        <dbReference type="EMBL" id="SFA70175.1"/>
    </source>
</evidence>
<evidence type="ECO:0000313" key="2">
    <source>
        <dbReference type="Proteomes" id="UP000198619"/>
    </source>
</evidence>
<name>A0A1I0V1J0_9CLOT</name>
<protein>
    <submittedName>
        <fullName evidence="1">Uncharacterized protein</fullName>
    </submittedName>
</protein>
<dbReference type="Proteomes" id="UP000198619">
    <property type="component" value="Unassembled WGS sequence"/>
</dbReference>
<dbReference type="OrthoDB" id="1630761at2"/>
<dbReference type="STRING" id="84698.SAMN04488528_100192"/>
<gene>
    <name evidence="1" type="ORF">SAMN04488528_100192</name>
</gene>
<dbReference type="EMBL" id="FOKI01000001">
    <property type="protein sequence ID" value="SFA70175.1"/>
    <property type="molecule type" value="Genomic_DNA"/>
</dbReference>
<keyword evidence="2" id="KW-1185">Reference proteome</keyword>
<organism evidence="1 2">
    <name type="scientific">Clostridium frigidicarnis</name>
    <dbReference type="NCBI Taxonomy" id="84698"/>
    <lineage>
        <taxon>Bacteria</taxon>
        <taxon>Bacillati</taxon>
        <taxon>Bacillota</taxon>
        <taxon>Clostridia</taxon>
        <taxon>Eubacteriales</taxon>
        <taxon>Clostridiaceae</taxon>
        <taxon>Clostridium</taxon>
    </lineage>
</organism>
<dbReference type="AlphaFoldDB" id="A0A1I0V1J0"/>
<accession>A0A1I0V1J0</accession>
<dbReference type="RefSeq" id="WP_090037609.1">
    <property type="nucleotide sequence ID" value="NZ_FOKI01000001.1"/>
</dbReference>
<reference evidence="1 2" key="1">
    <citation type="submission" date="2016-10" db="EMBL/GenBank/DDBJ databases">
        <authorList>
            <person name="de Groot N.N."/>
        </authorList>
    </citation>
    <scope>NUCLEOTIDE SEQUENCE [LARGE SCALE GENOMIC DNA]</scope>
    <source>
        <strain evidence="1 2">DSM 12271</strain>
    </source>
</reference>